<sequence>MVAERSVASEGLSSSEALRSMGILPSGAGSSQETEETGMARLLRVNLALGAIIEQQAAQLASLGSGASATSTPAPATPRAAPPKPPVTTKPALDMPMVADPKQPAPSRPKQKPMPRPKAPKAGPLFKRMPKSEVKVKAMPKVPKRELTRPSGDESSEDEPKAPATSSKGFALLPKEKWSSMRFSERIEHKKEMRKALPRGSIGDAALKAQGTDCDTCSERRTRGRSAVRRFAEEAVGRAKRRLEERRKEKKEKKEKKDKKAKKGNEEAETRSRAPGGSPGGTPKVTSSKRTLAPRKDLRRPSEPQGPPPKPAAKSTPKAEGPRRSSGFTAGSLAMLKSSLAETLRQNIAAEEDPEEQRKMEEQRRALQRDRPRQSIVITRENIDDQSFHDSRYFADRAAGVPHHQAWKNEKGRRRALLNRREGLKERVADRIEKDQEWHRRYDSKGSSHKIDKTDRFEGETVTVDERVRDKDADEPAVEAAPLSKRARANLRQEPDDEEVLLATNPERKAKEPRKRPPGYYQRKNLSRRKRKREMRNKGNPEDDDEEEDENEPPPDRDDGPKGPKWPRGPPDAGAVPVNSFGTLADSAGVVEDVDGWKRMRLNLDTGAAATAIPTELAEVLKGMGYDLGPTSGTTYKTASAEVMQDEGGLCIQGTDSRGNPKGVAGRVTNVHRPLASGSKVAMGHHLALSRRGGCLIPLGSEAAKEYEKFMAGLVRRHGAQLTPVHVENGIYMMDFWVRPRQTNAPELNATGEAEEKEESAPFQGQPEA</sequence>
<feature type="compositionally biased region" description="Basic and acidic residues" evidence="1">
    <location>
        <begin position="356"/>
        <end position="373"/>
    </location>
</feature>
<feature type="region of interest" description="Disordered" evidence="1">
    <location>
        <begin position="59"/>
        <end position="175"/>
    </location>
</feature>
<feature type="compositionally biased region" description="Basic and acidic residues" evidence="1">
    <location>
        <begin position="263"/>
        <end position="272"/>
    </location>
</feature>
<feature type="compositionally biased region" description="Basic and acidic residues" evidence="1">
    <location>
        <begin position="419"/>
        <end position="474"/>
    </location>
</feature>
<proteinExistence type="predicted"/>
<dbReference type="OrthoDB" id="449347at2759"/>
<feature type="region of interest" description="Disordered" evidence="1">
    <location>
        <begin position="1"/>
        <end position="36"/>
    </location>
</feature>
<feature type="compositionally biased region" description="Acidic residues" evidence="1">
    <location>
        <begin position="542"/>
        <end position="553"/>
    </location>
</feature>
<feature type="region of interest" description="Disordered" evidence="1">
    <location>
        <begin position="404"/>
        <end position="580"/>
    </location>
</feature>
<dbReference type="AlphaFoldDB" id="A0A812TWK9"/>
<reference evidence="2" key="1">
    <citation type="submission" date="2021-02" db="EMBL/GenBank/DDBJ databases">
        <authorList>
            <person name="Dougan E. K."/>
            <person name="Rhodes N."/>
            <person name="Thang M."/>
            <person name="Chan C."/>
        </authorList>
    </citation>
    <scope>NUCLEOTIDE SEQUENCE</scope>
</reference>
<dbReference type="Proteomes" id="UP000604046">
    <property type="component" value="Unassembled WGS sequence"/>
</dbReference>
<dbReference type="EMBL" id="CAJNDS010002615">
    <property type="protein sequence ID" value="CAE7545985.1"/>
    <property type="molecule type" value="Genomic_DNA"/>
</dbReference>
<feature type="compositionally biased region" description="Basic and acidic residues" evidence="1">
    <location>
        <begin position="143"/>
        <end position="152"/>
    </location>
</feature>
<evidence type="ECO:0000313" key="3">
    <source>
        <dbReference type="Proteomes" id="UP000604046"/>
    </source>
</evidence>
<feature type="compositionally biased region" description="Low complexity" evidence="1">
    <location>
        <begin position="59"/>
        <end position="79"/>
    </location>
</feature>
<feature type="compositionally biased region" description="Basic residues" evidence="1">
    <location>
        <begin position="109"/>
        <end position="119"/>
    </location>
</feature>
<organism evidence="2 3">
    <name type="scientific">Symbiodinium natans</name>
    <dbReference type="NCBI Taxonomy" id="878477"/>
    <lineage>
        <taxon>Eukaryota</taxon>
        <taxon>Sar</taxon>
        <taxon>Alveolata</taxon>
        <taxon>Dinophyceae</taxon>
        <taxon>Suessiales</taxon>
        <taxon>Symbiodiniaceae</taxon>
        <taxon>Symbiodinium</taxon>
    </lineage>
</organism>
<feature type="region of interest" description="Disordered" evidence="1">
    <location>
        <begin position="744"/>
        <end position="769"/>
    </location>
</feature>
<evidence type="ECO:0000256" key="1">
    <source>
        <dbReference type="SAM" id="MobiDB-lite"/>
    </source>
</evidence>
<name>A0A812TWK9_9DINO</name>
<accession>A0A812TWK9</accession>
<feature type="compositionally biased region" description="Basic residues" evidence="1">
    <location>
        <begin position="525"/>
        <end position="535"/>
    </location>
</feature>
<evidence type="ECO:0000313" key="2">
    <source>
        <dbReference type="EMBL" id="CAE7545985.1"/>
    </source>
</evidence>
<comment type="caution">
    <text evidence="2">The sequence shown here is derived from an EMBL/GenBank/DDBJ whole genome shotgun (WGS) entry which is preliminary data.</text>
</comment>
<protein>
    <submittedName>
        <fullName evidence="2">Uncharacterized protein</fullName>
    </submittedName>
</protein>
<feature type="compositionally biased region" description="Basic residues" evidence="1">
    <location>
        <begin position="248"/>
        <end position="262"/>
    </location>
</feature>
<gene>
    <name evidence="2" type="ORF">SNAT2548_LOCUS30636</name>
</gene>
<keyword evidence="3" id="KW-1185">Reference proteome</keyword>
<feature type="compositionally biased region" description="Basic and acidic residues" evidence="1">
    <location>
        <begin position="230"/>
        <end position="247"/>
    </location>
</feature>
<feature type="region of interest" description="Disordered" evidence="1">
    <location>
        <begin position="189"/>
        <end position="388"/>
    </location>
</feature>